<dbReference type="RefSeq" id="WP_069716022.1">
    <property type="nucleotide sequence ID" value="NZ_MJEH01000007.1"/>
</dbReference>
<evidence type="ECO:0000256" key="9">
    <source>
        <dbReference type="ARBA" id="ARBA00022984"/>
    </source>
</evidence>
<dbReference type="GO" id="GO:0006508">
    <property type="term" value="P:proteolysis"/>
    <property type="evidence" value="ECO:0007669"/>
    <property type="project" value="UniProtKB-KW"/>
</dbReference>
<dbReference type="GO" id="GO:0009252">
    <property type="term" value="P:peptidoglycan biosynthetic process"/>
    <property type="evidence" value="ECO:0007669"/>
    <property type="project" value="UniProtKB-KW"/>
</dbReference>
<evidence type="ECO:0000256" key="3">
    <source>
        <dbReference type="ARBA" id="ARBA00022645"/>
    </source>
</evidence>
<dbReference type="GO" id="GO:0008955">
    <property type="term" value="F:peptidoglycan glycosyltransferase activity"/>
    <property type="evidence" value="ECO:0007669"/>
    <property type="project" value="UniProtKB-EC"/>
</dbReference>
<comment type="caution">
    <text evidence="17">The sequence shown here is derived from an EMBL/GenBank/DDBJ whole genome shotgun (WGS) entry which is preliminary data.</text>
</comment>
<evidence type="ECO:0000259" key="16">
    <source>
        <dbReference type="Pfam" id="PF00912"/>
    </source>
</evidence>
<dbReference type="NCBIfam" id="TIGR02074">
    <property type="entry name" value="PBP_1a_fam"/>
    <property type="match status" value="1"/>
</dbReference>
<evidence type="ECO:0000313" key="17">
    <source>
        <dbReference type="EMBL" id="OEH93878.1"/>
    </source>
</evidence>
<dbReference type="InterPro" id="IPR001460">
    <property type="entry name" value="PCN-bd_Tpept"/>
</dbReference>
<keyword evidence="3" id="KW-0121">Carboxypeptidase</keyword>
<dbReference type="InterPro" id="IPR036116">
    <property type="entry name" value="FN3_sf"/>
</dbReference>
<evidence type="ECO:0000256" key="7">
    <source>
        <dbReference type="ARBA" id="ARBA00022801"/>
    </source>
</evidence>
<feature type="domain" description="Glycosyl transferase family 51" evidence="16">
    <location>
        <begin position="89"/>
        <end position="263"/>
    </location>
</feature>
<evidence type="ECO:0000256" key="8">
    <source>
        <dbReference type="ARBA" id="ARBA00022960"/>
    </source>
</evidence>
<evidence type="ECO:0000256" key="4">
    <source>
        <dbReference type="ARBA" id="ARBA00022670"/>
    </source>
</evidence>
<dbReference type="Pfam" id="PF00912">
    <property type="entry name" value="Transgly"/>
    <property type="match status" value="1"/>
</dbReference>
<gene>
    <name evidence="17" type="ORF">BFG57_10420</name>
</gene>
<dbReference type="GO" id="GO:0009002">
    <property type="term" value="F:serine-type D-Ala-D-Ala carboxypeptidase activity"/>
    <property type="evidence" value="ECO:0007669"/>
    <property type="project" value="UniProtKB-EC"/>
</dbReference>
<dbReference type="GO" id="GO:0071555">
    <property type="term" value="P:cell wall organization"/>
    <property type="evidence" value="ECO:0007669"/>
    <property type="project" value="UniProtKB-KW"/>
</dbReference>
<comment type="similarity">
    <text evidence="1">In the C-terminal section; belongs to the transpeptidase family.</text>
</comment>
<evidence type="ECO:0000256" key="12">
    <source>
        <dbReference type="ARBA" id="ARBA00034000"/>
    </source>
</evidence>
<feature type="domain" description="Penicillin-binding protein transpeptidase" evidence="15">
    <location>
        <begin position="354"/>
        <end position="638"/>
    </location>
</feature>
<evidence type="ECO:0000256" key="10">
    <source>
        <dbReference type="ARBA" id="ARBA00023268"/>
    </source>
</evidence>
<dbReference type="STRING" id="1305675.BFG57_10420"/>
<evidence type="ECO:0000256" key="14">
    <source>
        <dbReference type="SAM" id="MobiDB-lite"/>
    </source>
</evidence>
<dbReference type="Pfam" id="PF00905">
    <property type="entry name" value="Transpeptidase"/>
    <property type="match status" value="1"/>
</dbReference>
<comment type="catalytic activity">
    <reaction evidence="12">
        <text>Preferential cleavage: (Ac)2-L-Lys-D-Ala-|-D-Ala. Also transpeptidation of peptidyl-alanyl moieties that are N-acyl substituents of D-alanine.</text>
        <dbReference type="EC" id="3.4.16.4"/>
    </reaction>
</comment>
<dbReference type="InterPro" id="IPR003961">
    <property type="entry name" value="FN3_dom"/>
</dbReference>
<name>A0A1E5LIJ7_9BACI</name>
<evidence type="ECO:0000259" key="15">
    <source>
        <dbReference type="Pfam" id="PF00905"/>
    </source>
</evidence>
<feature type="compositionally biased region" description="Acidic residues" evidence="14">
    <location>
        <begin position="832"/>
        <end position="855"/>
    </location>
</feature>
<keyword evidence="9" id="KW-0573">Peptidoglycan synthesis</keyword>
<evidence type="ECO:0000256" key="1">
    <source>
        <dbReference type="ARBA" id="ARBA00007090"/>
    </source>
</evidence>
<protein>
    <submittedName>
        <fullName evidence="17">Uncharacterized protein</fullName>
    </submittedName>
</protein>
<evidence type="ECO:0000256" key="11">
    <source>
        <dbReference type="ARBA" id="ARBA00023316"/>
    </source>
</evidence>
<dbReference type="CDD" id="cd00063">
    <property type="entry name" value="FN3"/>
    <property type="match status" value="1"/>
</dbReference>
<feature type="compositionally biased region" description="Basic and acidic residues" evidence="14">
    <location>
        <begin position="803"/>
        <end position="831"/>
    </location>
</feature>
<dbReference type="EMBL" id="MJEH01000007">
    <property type="protein sequence ID" value="OEH93878.1"/>
    <property type="molecule type" value="Genomic_DNA"/>
</dbReference>
<feature type="region of interest" description="Disordered" evidence="14">
    <location>
        <begin position="787"/>
        <end position="864"/>
    </location>
</feature>
<dbReference type="InterPro" id="IPR050396">
    <property type="entry name" value="Glycosyltr_51/Transpeptidase"/>
</dbReference>
<feature type="compositionally biased region" description="Basic residues" evidence="14">
    <location>
        <begin position="9"/>
        <end position="33"/>
    </location>
</feature>
<evidence type="ECO:0000256" key="13">
    <source>
        <dbReference type="ARBA" id="ARBA00049902"/>
    </source>
</evidence>
<keyword evidence="4" id="KW-0645">Protease</keyword>
<dbReference type="InterPro" id="IPR023346">
    <property type="entry name" value="Lysozyme-like_dom_sf"/>
</dbReference>
<keyword evidence="7" id="KW-0378">Hydrolase</keyword>
<organism evidence="17 18">
    <name type="scientific">Bacillus solimangrovi</name>
    <dbReference type="NCBI Taxonomy" id="1305675"/>
    <lineage>
        <taxon>Bacteria</taxon>
        <taxon>Bacillati</taxon>
        <taxon>Bacillota</taxon>
        <taxon>Bacilli</taxon>
        <taxon>Bacillales</taxon>
        <taxon>Bacillaceae</taxon>
        <taxon>Bacillus</taxon>
    </lineage>
</organism>
<dbReference type="GO" id="GO:0008658">
    <property type="term" value="F:penicillin binding"/>
    <property type="evidence" value="ECO:0007669"/>
    <property type="project" value="InterPro"/>
</dbReference>
<dbReference type="GO" id="GO:0008360">
    <property type="term" value="P:regulation of cell shape"/>
    <property type="evidence" value="ECO:0007669"/>
    <property type="project" value="UniProtKB-KW"/>
</dbReference>
<dbReference type="AlphaFoldDB" id="A0A1E5LIJ7"/>
<reference evidence="17 18" key="1">
    <citation type="submission" date="2016-08" db="EMBL/GenBank/DDBJ databases">
        <title>Genome of Bacillus solimangrovi GH2-4.</title>
        <authorList>
            <person name="Lim S."/>
            <person name="Kim B.-C."/>
        </authorList>
    </citation>
    <scope>NUCLEOTIDE SEQUENCE [LARGE SCALE GENOMIC DNA]</scope>
    <source>
        <strain evidence="17 18">GH2-4</strain>
    </source>
</reference>
<evidence type="ECO:0000256" key="6">
    <source>
        <dbReference type="ARBA" id="ARBA00022679"/>
    </source>
</evidence>
<dbReference type="SUPFAM" id="SSF53955">
    <property type="entry name" value="Lysozyme-like"/>
    <property type="match status" value="1"/>
</dbReference>
<dbReference type="InterPro" id="IPR012338">
    <property type="entry name" value="Beta-lactam/transpept-like"/>
</dbReference>
<dbReference type="Gene3D" id="3.40.710.10">
    <property type="entry name" value="DD-peptidase/beta-lactamase superfamily"/>
    <property type="match status" value="1"/>
</dbReference>
<keyword evidence="8" id="KW-0133">Cell shape</keyword>
<comment type="catalytic activity">
    <reaction evidence="13">
        <text>[GlcNAc-(1-&gt;4)-Mur2Ac(oyl-L-Ala-gamma-D-Glu-L-Lys-D-Ala-D-Ala)](n)-di-trans,octa-cis-undecaprenyl diphosphate + beta-D-GlcNAc-(1-&gt;4)-Mur2Ac(oyl-L-Ala-gamma-D-Glu-L-Lys-D-Ala-D-Ala)-di-trans,octa-cis-undecaprenyl diphosphate = [GlcNAc-(1-&gt;4)-Mur2Ac(oyl-L-Ala-gamma-D-Glu-L-Lys-D-Ala-D-Ala)](n+1)-di-trans,octa-cis-undecaprenyl diphosphate + di-trans,octa-cis-undecaprenyl diphosphate + H(+)</text>
        <dbReference type="Rhea" id="RHEA:23708"/>
        <dbReference type="Rhea" id="RHEA-COMP:9602"/>
        <dbReference type="Rhea" id="RHEA-COMP:9603"/>
        <dbReference type="ChEBI" id="CHEBI:15378"/>
        <dbReference type="ChEBI" id="CHEBI:58405"/>
        <dbReference type="ChEBI" id="CHEBI:60033"/>
        <dbReference type="ChEBI" id="CHEBI:78435"/>
        <dbReference type="EC" id="2.4.99.28"/>
    </reaction>
</comment>
<dbReference type="OrthoDB" id="9766909at2"/>
<dbReference type="PANTHER" id="PTHR32282:SF29">
    <property type="entry name" value="PENICILLIN-BINDING PROTEIN 1A"/>
    <property type="match status" value="1"/>
</dbReference>
<dbReference type="PANTHER" id="PTHR32282">
    <property type="entry name" value="BINDING PROTEIN TRANSPEPTIDASE, PUTATIVE-RELATED"/>
    <property type="match status" value="1"/>
</dbReference>
<dbReference type="FunFam" id="1.10.3810.10:FF:000001">
    <property type="entry name" value="Penicillin-binding protein 1A"/>
    <property type="match status" value="1"/>
</dbReference>
<dbReference type="SUPFAM" id="SSF56601">
    <property type="entry name" value="beta-lactamase/transpeptidase-like"/>
    <property type="match status" value="1"/>
</dbReference>
<keyword evidence="11" id="KW-0961">Cell wall biogenesis/degradation</keyword>
<keyword evidence="18" id="KW-1185">Reference proteome</keyword>
<keyword evidence="6" id="KW-0808">Transferase</keyword>
<dbReference type="Proteomes" id="UP000095209">
    <property type="component" value="Unassembled WGS sequence"/>
</dbReference>
<dbReference type="InterPro" id="IPR036950">
    <property type="entry name" value="PBP_transglycosylase"/>
</dbReference>
<feature type="region of interest" description="Disordered" evidence="14">
    <location>
        <begin position="1"/>
        <end position="33"/>
    </location>
</feature>
<evidence type="ECO:0000256" key="5">
    <source>
        <dbReference type="ARBA" id="ARBA00022676"/>
    </source>
</evidence>
<keyword evidence="10" id="KW-0511">Multifunctional enzyme</keyword>
<comment type="similarity">
    <text evidence="2">In the N-terminal section; belongs to the glycosyltransferase 51 family.</text>
</comment>
<dbReference type="GO" id="GO:0030288">
    <property type="term" value="C:outer membrane-bounded periplasmic space"/>
    <property type="evidence" value="ECO:0007669"/>
    <property type="project" value="TreeGrafter"/>
</dbReference>
<evidence type="ECO:0000256" key="2">
    <source>
        <dbReference type="ARBA" id="ARBA00007739"/>
    </source>
</evidence>
<dbReference type="SUPFAM" id="SSF49265">
    <property type="entry name" value="Fibronectin type III"/>
    <property type="match status" value="1"/>
</dbReference>
<evidence type="ECO:0000313" key="18">
    <source>
        <dbReference type="Proteomes" id="UP000095209"/>
    </source>
</evidence>
<dbReference type="Gene3D" id="1.10.3810.10">
    <property type="entry name" value="Biosynthetic peptidoglycan transglycosylase-like"/>
    <property type="match status" value="1"/>
</dbReference>
<proteinExistence type="inferred from homology"/>
<keyword evidence="5" id="KW-0328">Glycosyltransferase</keyword>
<sequence length="864" mass="97119">MSDEYKSRQERRKKQMTQKTTKPKNNKNKKSKKTGGQIFKRILFLMIVLGGLLVAGGGIYAFSIIQSAPDLDLNQLKDPLSSKVYDMNGELIAELGIEKRTKVSIDEIPQVVQDAFISTEDIRFEDHFGIDIRRIGGAVIANFKEGFGAEGASTITQQVVKRSFLSPDKNLTRKIQEAWLSIKLEQQLEKWQILEIYLNKIYFDNGVYGVAKAAEFYFDKPLSELTIEEAALLAGMPKAPAYYDPFEHPEAAEGRRNVVIGLMEKNNTITAEQAATAKSIPLEDTLATGQEDFSPYNAFLDRVIDEVNELEDVDIYSSGLKIHTTLDPNAQQFMESMLYTNDIIAYPNDRFQAGIVLTDTKTGEIRAIGGGRNNNTERGYNYATDINRQPGSTAKPIFAYGPAVEYLKWSTYHQLVDEKYQYSNGTPINNWDNKYKGQMTMRTALALSRNVPALKALQEVGLDNSRDFASGLGLNLPDAIYESYSIGGFNGLSPMELAGAYSAFGNGGIFNAPHAVTKIEFPDGEIVDMKPEPQAAMSDYTAFMVTDMLKSVMTYGTGTGANVSRLNIAGKTGTTNFDQATLNKYGIPSSSVPDSWFAGYTPEYTAAVWTGYSETSSENHLDYNQKQIAKQLFKQLFEHIYSGKSSDDFQRPSSVVRVNVEEGTNPAQLPSDNTPKDKITWEYFVKGTEPTKVSEQYKPLNPVDGLRSDYTKPLDRILIQWEYNNEDDIVFEVQQSINGSQFQTVQTTKENFLVINNPVKGADYQFQVIAKTESNASEPVTTRVKIPGRYNDDLLPPGFDSDITDHDKKKDDKKKDDKKKDKKKDDEPHESEPDEDFNDEYDETHETEPYEEFVDEQNRIFIEN</sequence>
<accession>A0A1E5LIJ7</accession>
<dbReference type="InterPro" id="IPR001264">
    <property type="entry name" value="Glyco_trans_51"/>
</dbReference>